<keyword evidence="3" id="KW-0472">Membrane</keyword>
<dbReference type="RefSeq" id="XP_010430220.1">
    <property type="nucleotide sequence ID" value="XM_010431918.1"/>
</dbReference>
<dbReference type="Proteomes" id="UP000694864">
    <property type="component" value="Chromosome 2"/>
</dbReference>
<evidence type="ECO:0000313" key="6">
    <source>
        <dbReference type="RefSeq" id="XP_010430220.1"/>
    </source>
</evidence>
<reference evidence="5" key="1">
    <citation type="journal article" date="2014" name="Nat. Commun.">
        <title>The emerging biofuel crop Camelina sativa retains a highly undifferentiated hexaploid genome structure.</title>
        <authorList>
            <person name="Kagale S."/>
            <person name="Koh C."/>
            <person name="Nixon J."/>
            <person name="Bollina V."/>
            <person name="Clarke W.E."/>
            <person name="Tuteja R."/>
            <person name="Spillane C."/>
            <person name="Robinson S.J."/>
            <person name="Links M.G."/>
            <person name="Clarke C."/>
            <person name="Higgins E.E."/>
            <person name="Huebert T."/>
            <person name="Sharpe A.G."/>
            <person name="Parkin I.A."/>
        </authorList>
    </citation>
    <scope>NUCLEOTIDE SEQUENCE [LARGE SCALE GENOMIC DNA]</scope>
    <source>
        <strain evidence="5">cv. DH55</strain>
    </source>
</reference>
<gene>
    <name evidence="6" type="primary">LOC104714521</name>
</gene>
<feature type="region of interest" description="Disordered" evidence="2">
    <location>
        <begin position="31"/>
        <end position="50"/>
    </location>
</feature>
<dbReference type="PANTHER" id="PTHR33538:SF2">
    <property type="entry name" value="PROTEIN GAMETE EXPRESSED 1"/>
    <property type="match status" value="1"/>
</dbReference>
<feature type="transmembrane region" description="Helical" evidence="3">
    <location>
        <begin position="486"/>
        <end position="506"/>
    </location>
</feature>
<keyword evidence="3" id="KW-0812">Transmembrane</keyword>
<accession>A0ABM0TRM8</accession>
<feature type="signal peptide" evidence="4">
    <location>
        <begin position="1"/>
        <end position="23"/>
    </location>
</feature>
<protein>
    <submittedName>
        <fullName evidence="6">Protein GAMETE EXPRESSED 1-like</fullName>
    </submittedName>
</protein>
<proteinExistence type="predicted"/>
<feature type="transmembrane region" description="Helical" evidence="3">
    <location>
        <begin position="432"/>
        <end position="450"/>
    </location>
</feature>
<keyword evidence="4" id="KW-0732">Signal</keyword>
<keyword evidence="3" id="KW-1133">Transmembrane helix</keyword>
<evidence type="ECO:0000256" key="2">
    <source>
        <dbReference type="SAM" id="MobiDB-lite"/>
    </source>
</evidence>
<sequence>MDRWRRSFLLFLLVLLIDSPLTCHSWGWFSSSSSENTDSSSSSYSRSSHRRSNPEFSIEVFSDQKAVRVLEDAKNKLVGPNSCWQNAYRYLFSGCKETIATEEKRKRFAWHLSDCFLKDSGRPAFPTCSDDSTMMSCLKKLGDHEHKIYLEFMLETNTICQQLQSYAFKNEIERLVNELKSSAQNTEDKLDILENKSDSLMKSSSLIHDSLGSIDARVQNVAHVTNTIETHMSGLSQQTAEIYQEQKSIAESQMELMDGQVKMKETLKDGMEMFSDAYTNIQEGVDKLKSDTKQIEGEISVLGENLSTRMNDLQSKTDDIGVKTDSSLDKQQKLLDGQSVALDGIQFLTRFQSEALQESRNTLQRLKEFSQEQQEDLAKRQEKLQEVHDHLYENSKSMLEAQVAFEAKQANMFVALDKLFALHNATLLESRVIKAFIIYFLSIFVIYMFTSTKQTYITRPRLYIGLCVTLALEVASLRYVNDAERQAWIINILRSLFAVLASAQLLHSVFTYRDYDVLNHQILLGLVDKVNNILSKRENSWDEEDTESEVDWTSWIDTDVTDDDKNLGDPDFKTPQVIKNKPDITSSSTMTRRVYNLRPR</sequence>
<evidence type="ECO:0000256" key="3">
    <source>
        <dbReference type="SAM" id="Phobius"/>
    </source>
</evidence>
<keyword evidence="5" id="KW-1185">Reference proteome</keyword>
<evidence type="ECO:0000256" key="4">
    <source>
        <dbReference type="SAM" id="SignalP"/>
    </source>
</evidence>
<reference evidence="6" key="2">
    <citation type="submission" date="2025-08" db="UniProtKB">
        <authorList>
            <consortium name="RefSeq"/>
        </authorList>
    </citation>
    <scope>IDENTIFICATION</scope>
    <source>
        <tissue evidence="6">Leaf</tissue>
    </source>
</reference>
<dbReference type="GeneID" id="104714521"/>
<evidence type="ECO:0000313" key="5">
    <source>
        <dbReference type="Proteomes" id="UP000694864"/>
    </source>
</evidence>
<feature type="transmembrane region" description="Helical" evidence="3">
    <location>
        <begin position="462"/>
        <end position="480"/>
    </location>
</feature>
<feature type="chain" id="PRO_5046922020" evidence="4">
    <location>
        <begin position="24"/>
        <end position="600"/>
    </location>
</feature>
<feature type="coiled-coil region" evidence="1">
    <location>
        <begin position="169"/>
        <end position="203"/>
    </location>
</feature>
<dbReference type="PANTHER" id="PTHR33538">
    <property type="entry name" value="PROTEIN GAMETE EXPRESSED 1"/>
    <property type="match status" value="1"/>
</dbReference>
<name>A0ABM0TRM8_CAMSA</name>
<feature type="compositionally biased region" description="Low complexity" evidence="2">
    <location>
        <begin position="31"/>
        <end position="46"/>
    </location>
</feature>
<keyword evidence="1" id="KW-0175">Coiled coil</keyword>
<organism evidence="5 6">
    <name type="scientific">Camelina sativa</name>
    <name type="common">False flax</name>
    <name type="synonym">Myagrum sativum</name>
    <dbReference type="NCBI Taxonomy" id="90675"/>
    <lineage>
        <taxon>Eukaryota</taxon>
        <taxon>Viridiplantae</taxon>
        <taxon>Streptophyta</taxon>
        <taxon>Embryophyta</taxon>
        <taxon>Tracheophyta</taxon>
        <taxon>Spermatophyta</taxon>
        <taxon>Magnoliopsida</taxon>
        <taxon>eudicotyledons</taxon>
        <taxon>Gunneridae</taxon>
        <taxon>Pentapetalae</taxon>
        <taxon>rosids</taxon>
        <taxon>malvids</taxon>
        <taxon>Brassicales</taxon>
        <taxon>Brassicaceae</taxon>
        <taxon>Camelineae</taxon>
        <taxon>Camelina</taxon>
    </lineage>
</organism>
<dbReference type="InterPro" id="IPR040346">
    <property type="entry name" value="GEX1/Brambleberry"/>
</dbReference>
<evidence type="ECO:0000256" key="1">
    <source>
        <dbReference type="SAM" id="Coils"/>
    </source>
</evidence>